<dbReference type="GO" id="GO:0051603">
    <property type="term" value="P:proteolysis involved in protein catabolic process"/>
    <property type="evidence" value="ECO:0007669"/>
    <property type="project" value="InterPro"/>
</dbReference>
<gene>
    <name evidence="2" type="ORF">BXZ70DRAFT_1030872</name>
</gene>
<dbReference type="AlphaFoldDB" id="A0A8K0UM05"/>
<comment type="caution">
    <text evidence="2">The sequence shown here is derived from an EMBL/GenBank/DDBJ whole genome shotgun (WGS) entry which is preliminary data.</text>
</comment>
<reference evidence="2" key="1">
    <citation type="journal article" date="2021" name="New Phytol.">
        <title>Evolutionary innovations through gain and loss of genes in the ectomycorrhizal Boletales.</title>
        <authorList>
            <person name="Wu G."/>
            <person name="Miyauchi S."/>
            <person name="Morin E."/>
            <person name="Kuo A."/>
            <person name="Drula E."/>
            <person name="Varga T."/>
            <person name="Kohler A."/>
            <person name="Feng B."/>
            <person name="Cao Y."/>
            <person name="Lipzen A."/>
            <person name="Daum C."/>
            <person name="Hundley H."/>
            <person name="Pangilinan J."/>
            <person name="Johnson J."/>
            <person name="Barry K."/>
            <person name="LaButti K."/>
            <person name="Ng V."/>
            <person name="Ahrendt S."/>
            <person name="Min B."/>
            <person name="Choi I.G."/>
            <person name="Park H."/>
            <person name="Plett J.M."/>
            <person name="Magnuson J."/>
            <person name="Spatafora J.W."/>
            <person name="Nagy L.G."/>
            <person name="Henrissat B."/>
            <person name="Grigoriev I.V."/>
            <person name="Yang Z.L."/>
            <person name="Xu J."/>
            <person name="Martin F.M."/>
        </authorList>
    </citation>
    <scope>NUCLEOTIDE SEQUENCE</scope>
    <source>
        <strain evidence="2">KKN 215</strain>
    </source>
</reference>
<dbReference type="InterPro" id="IPR001353">
    <property type="entry name" value="Proteasome_sua/b"/>
</dbReference>
<keyword evidence="1" id="KW-0865">Zymogen</keyword>
<sequence>MHSFVNRFSATSYAAELQKGMKELGGGEDDGSGSNALWGSQAGFGTLAGGVQTFNVPAVPDPSAFLKLHTDDHADPSCRIKIKHGTTTLAFRFHNGVIDAVDSRATAGSYIASGTVKKVIEINPYLLGTMAGTVDHQWTGITDLNAFAGTDHWSVGDLAVIGPEKGDRGSRPISFTFNEAMRYNLLDRS</sequence>
<dbReference type="InterPro" id="IPR029055">
    <property type="entry name" value="Ntn_hydrolases_N"/>
</dbReference>
<evidence type="ECO:0000313" key="3">
    <source>
        <dbReference type="Proteomes" id="UP000813824"/>
    </source>
</evidence>
<dbReference type="Gene3D" id="3.60.20.10">
    <property type="entry name" value="Glutamine Phosphoribosylpyrophosphate, subunit 1, domain 1"/>
    <property type="match status" value="1"/>
</dbReference>
<keyword evidence="3" id="KW-1185">Reference proteome</keyword>
<evidence type="ECO:0000313" key="2">
    <source>
        <dbReference type="EMBL" id="KAH8096987.1"/>
    </source>
</evidence>
<dbReference type="EMBL" id="JAEVFJ010000021">
    <property type="protein sequence ID" value="KAH8096987.1"/>
    <property type="molecule type" value="Genomic_DNA"/>
</dbReference>
<dbReference type="Pfam" id="PF00227">
    <property type="entry name" value="Proteasome"/>
    <property type="match status" value="1"/>
</dbReference>
<name>A0A8K0UM05_9AGAR</name>
<dbReference type="Proteomes" id="UP000813824">
    <property type="component" value="Unassembled WGS sequence"/>
</dbReference>
<dbReference type="PANTHER" id="PTHR32194">
    <property type="entry name" value="METALLOPROTEASE TLDD"/>
    <property type="match status" value="1"/>
</dbReference>
<dbReference type="OrthoDB" id="37597at2759"/>
<dbReference type="PANTHER" id="PTHR32194:SF3">
    <property type="entry name" value="PROTEASOME SUBUNIT BETA"/>
    <property type="match status" value="1"/>
</dbReference>
<organism evidence="2 3">
    <name type="scientific">Cristinia sonorae</name>
    <dbReference type="NCBI Taxonomy" id="1940300"/>
    <lineage>
        <taxon>Eukaryota</taxon>
        <taxon>Fungi</taxon>
        <taxon>Dikarya</taxon>
        <taxon>Basidiomycota</taxon>
        <taxon>Agaricomycotina</taxon>
        <taxon>Agaricomycetes</taxon>
        <taxon>Agaricomycetidae</taxon>
        <taxon>Agaricales</taxon>
        <taxon>Pleurotineae</taxon>
        <taxon>Stephanosporaceae</taxon>
        <taxon>Cristinia</taxon>
    </lineage>
</organism>
<proteinExistence type="predicted"/>
<dbReference type="GO" id="GO:0005839">
    <property type="term" value="C:proteasome core complex"/>
    <property type="evidence" value="ECO:0007669"/>
    <property type="project" value="InterPro"/>
</dbReference>
<dbReference type="SUPFAM" id="SSF56235">
    <property type="entry name" value="N-terminal nucleophile aminohydrolases (Ntn hydrolases)"/>
    <property type="match status" value="1"/>
</dbReference>
<dbReference type="InterPro" id="IPR023333">
    <property type="entry name" value="Proteasome_suB-type"/>
</dbReference>
<evidence type="ECO:0000256" key="1">
    <source>
        <dbReference type="ARBA" id="ARBA00023145"/>
    </source>
</evidence>
<protein>
    <submittedName>
        <fullName evidence="2">Uncharacterized protein</fullName>
    </submittedName>
</protein>
<accession>A0A8K0UM05</accession>
<dbReference type="GO" id="GO:0005737">
    <property type="term" value="C:cytoplasm"/>
    <property type="evidence" value="ECO:0007669"/>
    <property type="project" value="TreeGrafter"/>
</dbReference>